<proteinExistence type="inferred from homology"/>
<dbReference type="AlphaFoldDB" id="A0A7C4RQN2"/>
<evidence type="ECO:0000313" key="2">
    <source>
        <dbReference type="EMBL" id="HGU31554.1"/>
    </source>
</evidence>
<dbReference type="EMBL" id="DSUH01000039">
    <property type="protein sequence ID" value="HGU31554.1"/>
    <property type="molecule type" value="Genomic_DNA"/>
</dbReference>
<dbReference type="GO" id="GO:0008643">
    <property type="term" value="P:carbohydrate transport"/>
    <property type="evidence" value="ECO:0007669"/>
    <property type="project" value="InterPro"/>
</dbReference>
<comment type="similarity">
    <text evidence="1">Belongs to the OprB family.</text>
</comment>
<protein>
    <submittedName>
        <fullName evidence="2">Uncharacterized protein</fullName>
    </submittedName>
</protein>
<reference evidence="2" key="1">
    <citation type="journal article" date="2020" name="mSystems">
        <title>Genome- and Community-Level Interaction Insights into Carbon Utilization and Element Cycling Functions of Hydrothermarchaeota in Hydrothermal Sediment.</title>
        <authorList>
            <person name="Zhou Z."/>
            <person name="Liu Y."/>
            <person name="Xu W."/>
            <person name="Pan J."/>
            <person name="Luo Z.H."/>
            <person name="Li M."/>
        </authorList>
    </citation>
    <scope>NUCLEOTIDE SEQUENCE [LARGE SCALE GENOMIC DNA]</scope>
    <source>
        <strain evidence="2">SpSt-477</strain>
    </source>
</reference>
<evidence type="ECO:0000256" key="1">
    <source>
        <dbReference type="ARBA" id="ARBA00008769"/>
    </source>
</evidence>
<dbReference type="Gene3D" id="2.40.160.180">
    <property type="entry name" value="Carbohydrate-selective porin OprB"/>
    <property type="match status" value="1"/>
</dbReference>
<organism evidence="2">
    <name type="scientific">Desulfatirhabdium butyrativorans</name>
    <dbReference type="NCBI Taxonomy" id="340467"/>
    <lineage>
        <taxon>Bacteria</taxon>
        <taxon>Pseudomonadati</taxon>
        <taxon>Thermodesulfobacteriota</taxon>
        <taxon>Desulfobacteria</taxon>
        <taxon>Desulfobacterales</taxon>
        <taxon>Desulfatirhabdiaceae</taxon>
        <taxon>Desulfatirhabdium</taxon>
    </lineage>
</organism>
<name>A0A7C4RQN2_9BACT</name>
<dbReference type="GO" id="GO:0016020">
    <property type="term" value="C:membrane"/>
    <property type="evidence" value="ECO:0007669"/>
    <property type="project" value="InterPro"/>
</dbReference>
<gene>
    <name evidence="2" type="ORF">ENS29_01705</name>
</gene>
<sequence>MQTLGETFEIDSGDSQGSWAWPGPVDGSNFNFYGVQLGYRLTTSLGDGNYRLIANVSSRDFMDPAGEAKKSLRAFLIPCDQELIEILGMWIRLGAQDQDAAVICETFYSGGLNIGGKLWGREKDQMGIGYGYLKGGNWNVDKTQVVEGYVRLALNEYVALTLDSQYMNDQYLPKEGADVDDWIVGARMTVEF</sequence>
<accession>A0A7C4RQN2</accession>
<dbReference type="InterPro" id="IPR038673">
    <property type="entry name" value="OprB_sf"/>
</dbReference>
<dbReference type="GO" id="GO:0015288">
    <property type="term" value="F:porin activity"/>
    <property type="evidence" value="ECO:0007669"/>
    <property type="project" value="InterPro"/>
</dbReference>
<comment type="caution">
    <text evidence="2">The sequence shown here is derived from an EMBL/GenBank/DDBJ whole genome shotgun (WGS) entry which is preliminary data.</text>
</comment>